<dbReference type="AlphaFoldDB" id="A0A3E2WZX8"/>
<dbReference type="CDD" id="cd19100">
    <property type="entry name" value="AKR_unchar"/>
    <property type="match status" value="1"/>
</dbReference>
<evidence type="ECO:0000313" key="5">
    <source>
        <dbReference type="EMBL" id="RGC34193.1"/>
    </source>
</evidence>
<dbReference type="SUPFAM" id="SSF46548">
    <property type="entry name" value="alpha-helical ferredoxin"/>
    <property type="match status" value="1"/>
</dbReference>
<dbReference type="EMBL" id="QVIA01000004">
    <property type="protein sequence ID" value="RGC34193.1"/>
    <property type="molecule type" value="Genomic_DNA"/>
</dbReference>
<dbReference type="Gene3D" id="3.20.20.100">
    <property type="entry name" value="NADP-dependent oxidoreductase domain"/>
    <property type="match status" value="1"/>
</dbReference>
<dbReference type="Proteomes" id="UP000261111">
    <property type="component" value="Unassembled WGS sequence"/>
</dbReference>
<comment type="caution">
    <text evidence="5">The sequence shown here is derived from an EMBL/GenBank/DDBJ whole genome shotgun (WGS) entry which is preliminary data.</text>
</comment>
<organism evidence="5 6">
    <name type="scientific">Hungatella hathewayi</name>
    <dbReference type="NCBI Taxonomy" id="154046"/>
    <lineage>
        <taxon>Bacteria</taxon>
        <taxon>Bacillati</taxon>
        <taxon>Bacillota</taxon>
        <taxon>Clostridia</taxon>
        <taxon>Lachnospirales</taxon>
        <taxon>Lachnospiraceae</taxon>
        <taxon>Hungatella</taxon>
    </lineage>
</organism>
<dbReference type="PROSITE" id="PS00198">
    <property type="entry name" value="4FE4S_FER_1"/>
    <property type="match status" value="1"/>
</dbReference>
<protein>
    <submittedName>
        <fullName evidence="5">Aldo/keto reductase</fullName>
    </submittedName>
</protein>
<dbReference type="Pfam" id="PF00248">
    <property type="entry name" value="Aldo_ket_red"/>
    <property type="match status" value="1"/>
</dbReference>
<dbReference type="InterPro" id="IPR036812">
    <property type="entry name" value="NAD(P)_OxRdtase_dom_sf"/>
</dbReference>
<keyword evidence="3" id="KW-0411">Iron-sulfur</keyword>
<dbReference type="PROSITE" id="PS51379">
    <property type="entry name" value="4FE4S_FER_2"/>
    <property type="match status" value="1"/>
</dbReference>
<evidence type="ECO:0000256" key="3">
    <source>
        <dbReference type="ARBA" id="ARBA00023014"/>
    </source>
</evidence>
<evidence type="ECO:0000256" key="2">
    <source>
        <dbReference type="ARBA" id="ARBA00023004"/>
    </source>
</evidence>
<feature type="domain" description="4Fe-4S ferredoxin-type" evidence="4">
    <location>
        <begin position="349"/>
        <end position="379"/>
    </location>
</feature>
<evidence type="ECO:0000313" key="6">
    <source>
        <dbReference type="Proteomes" id="UP000261111"/>
    </source>
</evidence>
<dbReference type="PANTHER" id="PTHR43312">
    <property type="entry name" value="D-THREO-ALDOSE 1-DEHYDROGENASE"/>
    <property type="match status" value="1"/>
</dbReference>
<evidence type="ECO:0000259" key="4">
    <source>
        <dbReference type="PROSITE" id="PS51379"/>
    </source>
</evidence>
<dbReference type="PANTHER" id="PTHR43312:SF1">
    <property type="entry name" value="NADP-DEPENDENT OXIDOREDUCTASE DOMAIN-CONTAINING PROTEIN"/>
    <property type="match status" value="1"/>
</dbReference>
<dbReference type="InterPro" id="IPR053135">
    <property type="entry name" value="AKR2_Oxidoreductase"/>
</dbReference>
<name>A0A3E2WZX8_9FIRM</name>
<dbReference type="InterPro" id="IPR017900">
    <property type="entry name" value="4Fe4S_Fe_S_CS"/>
</dbReference>
<evidence type="ECO:0000256" key="1">
    <source>
        <dbReference type="ARBA" id="ARBA00022723"/>
    </source>
</evidence>
<dbReference type="SUPFAM" id="SSF51430">
    <property type="entry name" value="NAD(P)-linked oxidoreductase"/>
    <property type="match status" value="1"/>
</dbReference>
<dbReference type="InterPro" id="IPR023210">
    <property type="entry name" value="NADP_OxRdtase_dom"/>
</dbReference>
<sequence length="388" mass="43681">MYSMEEMHMIYNDLGKTGKKVSAIGLGCEHLDGKTYEQVKEVIDAAIENGINLFDVFMPGREVRENIAKALGNRRDQVMIQGHIGSTDIHEQYDVSRDLPSVKKYFEEMLGIFGYIDFGMMFFIDTEKDYKDVFETDFVDYVLRLKEQGDIRHIGFSSHNPITAAKVISTGVPDMMMFSINPAFDMLPSEEYIFDHIETDMGVKLYRGLDPKRAELYRICSANQVGITVMKSLGGGKLISEEHSPFAKPLTVPQCIHYALSRPSVASVMVGAQTREEVQSAVSYFDLDEAEKDYSQVIATMKNDFKGNCVYCGHCHPCPVEIDIAAVNKYLDIARLTPNQVPPSVRSHYHSLLHRGDECIGCRSCEERCPFGVSVVENMKEANRLFGA</sequence>
<reference evidence="5 6" key="1">
    <citation type="submission" date="2018-08" db="EMBL/GenBank/DDBJ databases">
        <title>A genome reference for cultivated species of the human gut microbiota.</title>
        <authorList>
            <person name="Zou Y."/>
            <person name="Xue W."/>
            <person name="Luo G."/>
        </authorList>
    </citation>
    <scope>NUCLEOTIDE SEQUENCE [LARGE SCALE GENOMIC DNA]</scope>
    <source>
        <strain evidence="5 6">AF19-21</strain>
    </source>
</reference>
<accession>A0A3E2WZX8</accession>
<proteinExistence type="predicted"/>
<keyword evidence="1" id="KW-0479">Metal-binding</keyword>
<dbReference type="GO" id="GO:0046872">
    <property type="term" value="F:metal ion binding"/>
    <property type="evidence" value="ECO:0007669"/>
    <property type="project" value="UniProtKB-KW"/>
</dbReference>
<dbReference type="InterPro" id="IPR017896">
    <property type="entry name" value="4Fe4S_Fe-S-bd"/>
</dbReference>
<gene>
    <name evidence="5" type="ORF">DWX41_04535</name>
</gene>
<dbReference type="GO" id="GO:0051536">
    <property type="term" value="F:iron-sulfur cluster binding"/>
    <property type="evidence" value="ECO:0007669"/>
    <property type="project" value="UniProtKB-KW"/>
</dbReference>
<keyword evidence="2" id="KW-0408">Iron</keyword>